<comment type="caution">
    <text evidence="2">The sequence shown here is derived from an EMBL/GenBank/DDBJ whole genome shotgun (WGS) entry which is preliminary data.</text>
</comment>
<feature type="region of interest" description="Disordered" evidence="1">
    <location>
        <begin position="1"/>
        <end position="64"/>
    </location>
</feature>
<dbReference type="OrthoDB" id="8964374at2759"/>
<accession>A0A8K0P0V2</accession>
<dbReference type="AlphaFoldDB" id="A0A8K0P0V2"/>
<organism evidence="2 3">
    <name type="scientific">Ladona fulva</name>
    <name type="common">Scarce chaser dragonfly</name>
    <name type="synonym">Libellula fulva</name>
    <dbReference type="NCBI Taxonomy" id="123851"/>
    <lineage>
        <taxon>Eukaryota</taxon>
        <taxon>Metazoa</taxon>
        <taxon>Ecdysozoa</taxon>
        <taxon>Arthropoda</taxon>
        <taxon>Hexapoda</taxon>
        <taxon>Insecta</taxon>
        <taxon>Pterygota</taxon>
        <taxon>Palaeoptera</taxon>
        <taxon>Odonata</taxon>
        <taxon>Epiprocta</taxon>
        <taxon>Anisoptera</taxon>
        <taxon>Libelluloidea</taxon>
        <taxon>Libellulidae</taxon>
        <taxon>Ladona</taxon>
    </lineage>
</organism>
<reference evidence="2" key="1">
    <citation type="submission" date="2013-04" db="EMBL/GenBank/DDBJ databases">
        <authorList>
            <person name="Qu J."/>
            <person name="Murali S.C."/>
            <person name="Bandaranaike D."/>
            <person name="Bellair M."/>
            <person name="Blankenburg K."/>
            <person name="Chao H."/>
            <person name="Dinh H."/>
            <person name="Doddapaneni H."/>
            <person name="Downs B."/>
            <person name="Dugan-Rocha S."/>
            <person name="Elkadiri S."/>
            <person name="Gnanaolivu R.D."/>
            <person name="Hernandez B."/>
            <person name="Javaid M."/>
            <person name="Jayaseelan J.C."/>
            <person name="Lee S."/>
            <person name="Li M."/>
            <person name="Ming W."/>
            <person name="Munidasa M."/>
            <person name="Muniz J."/>
            <person name="Nguyen L."/>
            <person name="Ongeri F."/>
            <person name="Osuji N."/>
            <person name="Pu L.-L."/>
            <person name="Puazo M."/>
            <person name="Qu C."/>
            <person name="Quiroz J."/>
            <person name="Raj R."/>
            <person name="Weissenberger G."/>
            <person name="Xin Y."/>
            <person name="Zou X."/>
            <person name="Han Y."/>
            <person name="Richards S."/>
            <person name="Worley K."/>
            <person name="Muzny D."/>
            <person name="Gibbs R."/>
        </authorList>
    </citation>
    <scope>NUCLEOTIDE SEQUENCE</scope>
    <source>
        <strain evidence="2">Sampled in the wild</strain>
    </source>
</reference>
<dbReference type="Proteomes" id="UP000792457">
    <property type="component" value="Unassembled WGS sequence"/>
</dbReference>
<evidence type="ECO:0000313" key="2">
    <source>
        <dbReference type="EMBL" id="KAG8231575.1"/>
    </source>
</evidence>
<feature type="compositionally biased region" description="Acidic residues" evidence="1">
    <location>
        <begin position="40"/>
        <end position="59"/>
    </location>
</feature>
<keyword evidence="3" id="KW-1185">Reference proteome</keyword>
<feature type="compositionally biased region" description="Basic and acidic residues" evidence="1">
    <location>
        <begin position="1"/>
        <end position="39"/>
    </location>
</feature>
<proteinExistence type="predicted"/>
<evidence type="ECO:0000313" key="3">
    <source>
        <dbReference type="Proteomes" id="UP000792457"/>
    </source>
</evidence>
<name>A0A8K0P0V2_LADFU</name>
<sequence>MKAEEQKLEEKKIEEVGNELKEEEKKPSTMEATVKKEEEVANEEDSDEDEEEEGSDQNSEEIPIQIRLPLQLDFDELAGMLMERNMRSRMNCIVEKKRAEEIVDHHPRTLQLPFGLNLTTDPRHERVTGERMAIFCESGHDQMQQQQPRQEIPFEIFPIIPEQRQQQAGPLVVPLPGPIHLPFQFIGPLQQPHPQMPHPQMAHPQMPHPQMPFPHQMPQPQMSFPHHMPQPQMHPQQMHPQQMHPQQMHPQQMHPQQMRHPQMSHPQVHSEMQHPQIHLEVQQQQMSPEAQHHIQQEIQRQHMAEHAEMLHRSMAHPQQQQQQPPRPQAPHHEEAHVQVPVAHPQHTIHIFTPLQQGPTLQQIQQKQRQEEILRRQLLEQEELENMRPPPPPAPSTQQLPPHQNPEHHMPQMGPLTAHGPFVMELTEINPEEIPSHEAVPMGRAMRGPMPQRLPVHLPSQGNIRGLAVEEEEEHRPHYVQPRSVPSDPFTAELHRRDKRVKKRCACDCSC</sequence>
<gene>
    <name evidence="2" type="ORF">J437_LFUL011571</name>
</gene>
<evidence type="ECO:0000256" key="1">
    <source>
        <dbReference type="SAM" id="MobiDB-lite"/>
    </source>
</evidence>
<feature type="region of interest" description="Disordered" evidence="1">
    <location>
        <begin position="312"/>
        <end position="335"/>
    </location>
</feature>
<protein>
    <submittedName>
        <fullName evidence="2">Uncharacterized protein</fullName>
    </submittedName>
</protein>
<reference evidence="2" key="2">
    <citation type="submission" date="2017-10" db="EMBL/GenBank/DDBJ databases">
        <title>Ladona fulva Genome sequencing and assembly.</title>
        <authorList>
            <person name="Murali S."/>
            <person name="Richards S."/>
            <person name="Bandaranaike D."/>
            <person name="Bellair M."/>
            <person name="Blankenburg K."/>
            <person name="Chao H."/>
            <person name="Dinh H."/>
            <person name="Doddapaneni H."/>
            <person name="Dugan-Rocha S."/>
            <person name="Elkadiri S."/>
            <person name="Gnanaolivu R."/>
            <person name="Hernandez B."/>
            <person name="Skinner E."/>
            <person name="Javaid M."/>
            <person name="Lee S."/>
            <person name="Li M."/>
            <person name="Ming W."/>
            <person name="Munidasa M."/>
            <person name="Muniz J."/>
            <person name="Nguyen L."/>
            <person name="Hughes D."/>
            <person name="Osuji N."/>
            <person name="Pu L.-L."/>
            <person name="Puazo M."/>
            <person name="Qu C."/>
            <person name="Quiroz J."/>
            <person name="Raj R."/>
            <person name="Weissenberger G."/>
            <person name="Xin Y."/>
            <person name="Zou X."/>
            <person name="Han Y."/>
            <person name="Worley K."/>
            <person name="Muzny D."/>
            <person name="Gibbs R."/>
        </authorList>
    </citation>
    <scope>NUCLEOTIDE SEQUENCE</scope>
    <source>
        <strain evidence="2">Sampled in the wild</strain>
    </source>
</reference>
<feature type="region of interest" description="Disordered" evidence="1">
    <location>
        <begin position="228"/>
        <end position="272"/>
    </location>
</feature>
<feature type="compositionally biased region" description="Low complexity" evidence="1">
    <location>
        <begin position="228"/>
        <end position="267"/>
    </location>
</feature>
<feature type="region of interest" description="Disordered" evidence="1">
    <location>
        <begin position="383"/>
        <end position="417"/>
    </location>
</feature>
<dbReference type="EMBL" id="KZ308560">
    <property type="protein sequence ID" value="KAG8231575.1"/>
    <property type="molecule type" value="Genomic_DNA"/>
</dbReference>